<proteinExistence type="inferred from homology"/>
<dbReference type="Pfam" id="PF01657">
    <property type="entry name" value="Stress-antifung"/>
    <property type="match status" value="2"/>
</dbReference>
<keyword evidence="9" id="KW-0472">Membrane</keyword>
<keyword evidence="12" id="KW-0808">Transferase</keyword>
<dbReference type="GO" id="GO:0005886">
    <property type="term" value="C:plasma membrane"/>
    <property type="evidence" value="ECO:0007669"/>
    <property type="project" value="UniProtKB-SubCell"/>
</dbReference>
<keyword evidence="4" id="KW-0677">Repeat</keyword>
<sequence length="284" mass="30685">MEYYVGVFIFAFFLRWSSASTSFYGDTTRFVHAGCSQLNYTQNTPYQYNLNSLLASLANSASTSTFSKFTSTSASPSFPVYGYYQCRGDLSIPTCHFCVRSAITQLAPICTCSSSAAIQLRGCSIRYGNDSFLDQPDKTLIYRRCGSMSGTIRNGYEADLVGMREGVLEALVDGGQTALYKARRVGDIDGVSQCVGDQTVANCGDCVDEGVKEMRDACGGPAVTGEVYLGKCYVVYSLSSSETNGHGMKISKKEIAVIVGITTAVLALVLLLYFLGKYFARGKG</sequence>
<keyword evidence="9" id="KW-0812">Transmembrane</keyword>
<dbReference type="AlphaFoldDB" id="A0A0K9P6U5"/>
<gene>
    <name evidence="12" type="ORF">ZOSMA_38G00220</name>
</gene>
<evidence type="ECO:0000256" key="1">
    <source>
        <dbReference type="ARBA" id="ARBA00004251"/>
    </source>
</evidence>
<feature type="domain" description="Gnk2-homologous" evidence="11">
    <location>
        <begin position="138"/>
        <end position="241"/>
    </location>
</feature>
<dbReference type="InterPro" id="IPR051378">
    <property type="entry name" value="Cell2Cell_Antifungal"/>
</dbReference>
<evidence type="ECO:0000256" key="10">
    <source>
        <dbReference type="SAM" id="SignalP"/>
    </source>
</evidence>
<dbReference type="EMBL" id="LFYR01001193">
    <property type="protein sequence ID" value="KMZ63915.1"/>
    <property type="molecule type" value="Genomic_DNA"/>
</dbReference>
<evidence type="ECO:0000313" key="13">
    <source>
        <dbReference type="Proteomes" id="UP000036987"/>
    </source>
</evidence>
<evidence type="ECO:0000256" key="3">
    <source>
        <dbReference type="ARBA" id="ARBA00022729"/>
    </source>
</evidence>
<feature type="signal peptide" evidence="10">
    <location>
        <begin position="1"/>
        <end position="19"/>
    </location>
</feature>
<dbReference type="OrthoDB" id="1097929at2759"/>
<dbReference type="GO" id="GO:0016301">
    <property type="term" value="F:kinase activity"/>
    <property type="evidence" value="ECO:0007669"/>
    <property type="project" value="UniProtKB-KW"/>
</dbReference>
<organism evidence="12 13">
    <name type="scientific">Zostera marina</name>
    <name type="common">Eelgrass</name>
    <dbReference type="NCBI Taxonomy" id="29655"/>
    <lineage>
        <taxon>Eukaryota</taxon>
        <taxon>Viridiplantae</taxon>
        <taxon>Streptophyta</taxon>
        <taxon>Embryophyta</taxon>
        <taxon>Tracheophyta</taxon>
        <taxon>Spermatophyta</taxon>
        <taxon>Magnoliopsida</taxon>
        <taxon>Liliopsida</taxon>
        <taxon>Zosteraceae</taxon>
        <taxon>Zostera</taxon>
    </lineage>
</organism>
<dbReference type="GO" id="GO:0009506">
    <property type="term" value="C:plasmodesma"/>
    <property type="evidence" value="ECO:0000318"/>
    <property type="project" value="GO_Central"/>
</dbReference>
<dbReference type="InterPro" id="IPR038408">
    <property type="entry name" value="GNK2_sf"/>
</dbReference>
<comment type="similarity">
    <text evidence="8">Belongs to the cysteine-rich repeat secretory protein family. Plasmodesmata-located proteins (PDLD) subfamily.</text>
</comment>
<keyword evidence="12" id="KW-0675">Receptor</keyword>
<dbReference type="OMA" id="TQLAPIC"/>
<protein>
    <submittedName>
        <fullName evidence="12">Cysteine-rich receptor-like protein kinase</fullName>
    </submittedName>
</protein>
<evidence type="ECO:0000256" key="8">
    <source>
        <dbReference type="ARBA" id="ARBA00038393"/>
    </source>
</evidence>
<feature type="chain" id="PRO_5005527316" evidence="10">
    <location>
        <begin position="20"/>
        <end position="284"/>
    </location>
</feature>
<evidence type="ECO:0000256" key="7">
    <source>
        <dbReference type="ARBA" id="ARBA00024184"/>
    </source>
</evidence>
<feature type="transmembrane region" description="Helical" evidence="9">
    <location>
        <begin position="255"/>
        <end position="275"/>
    </location>
</feature>
<evidence type="ECO:0000256" key="6">
    <source>
        <dbReference type="ARBA" id="ARBA00023157"/>
    </source>
</evidence>
<dbReference type="PANTHER" id="PTHR32080:SF3">
    <property type="entry name" value="PLASMODESMATA-LOCATED PROTEIN 7"/>
    <property type="match status" value="1"/>
</dbReference>
<keyword evidence="13" id="KW-1185">Reference proteome</keyword>
<dbReference type="PANTHER" id="PTHR32080">
    <property type="entry name" value="ANTIFUNGAL PROTEIN GINKBILOBIN-2-LIKE"/>
    <property type="match status" value="1"/>
</dbReference>
<dbReference type="Proteomes" id="UP000036987">
    <property type="component" value="Unassembled WGS sequence"/>
</dbReference>
<keyword evidence="12" id="KW-0418">Kinase</keyword>
<evidence type="ECO:0000259" key="11">
    <source>
        <dbReference type="PROSITE" id="PS51473"/>
    </source>
</evidence>
<evidence type="ECO:0000256" key="4">
    <source>
        <dbReference type="ARBA" id="ARBA00022737"/>
    </source>
</evidence>
<reference evidence="13" key="1">
    <citation type="journal article" date="2016" name="Nature">
        <title>The genome of the seagrass Zostera marina reveals angiosperm adaptation to the sea.</title>
        <authorList>
            <person name="Olsen J.L."/>
            <person name="Rouze P."/>
            <person name="Verhelst B."/>
            <person name="Lin Y.-C."/>
            <person name="Bayer T."/>
            <person name="Collen J."/>
            <person name="Dattolo E."/>
            <person name="De Paoli E."/>
            <person name="Dittami S."/>
            <person name="Maumus F."/>
            <person name="Michel G."/>
            <person name="Kersting A."/>
            <person name="Lauritano C."/>
            <person name="Lohaus R."/>
            <person name="Toepel M."/>
            <person name="Tonon T."/>
            <person name="Vanneste K."/>
            <person name="Amirebrahimi M."/>
            <person name="Brakel J."/>
            <person name="Bostroem C."/>
            <person name="Chovatia M."/>
            <person name="Grimwood J."/>
            <person name="Jenkins J.W."/>
            <person name="Jueterbock A."/>
            <person name="Mraz A."/>
            <person name="Stam W.T."/>
            <person name="Tice H."/>
            <person name="Bornberg-Bauer E."/>
            <person name="Green P.J."/>
            <person name="Pearson G.A."/>
            <person name="Procaccini G."/>
            <person name="Duarte C.M."/>
            <person name="Schmutz J."/>
            <person name="Reusch T.B.H."/>
            <person name="Van de Peer Y."/>
        </authorList>
    </citation>
    <scope>NUCLEOTIDE SEQUENCE [LARGE SCALE GENOMIC DNA]</scope>
    <source>
        <strain evidence="13">cv. Finnish</strain>
    </source>
</reference>
<keyword evidence="6" id="KW-1015">Disulfide bond</keyword>
<evidence type="ECO:0000256" key="9">
    <source>
        <dbReference type="SAM" id="Phobius"/>
    </source>
</evidence>
<evidence type="ECO:0000313" key="12">
    <source>
        <dbReference type="EMBL" id="KMZ63915.1"/>
    </source>
</evidence>
<dbReference type="PROSITE" id="PS51473">
    <property type="entry name" value="GNK2"/>
    <property type="match status" value="2"/>
</dbReference>
<keyword evidence="2" id="KW-0945">Host-virus interaction</keyword>
<feature type="domain" description="Gnk2-homologous" evidence="11">
    <location>
        <begin position="28"/>
        <end position="132"/>
    </location>
</feature>
<dbReference type="Gene3D" id="3.30.430.20">
    <property type="entry name" value="Gnk2 domain, C-X8-C-X2-C motif"/>
    <property type="match status" value="2"/>
</dbReference>
<keyword evidence="3 10" id="KW-0732">Signal</keyword>
<accession>A0A0K9P6U5</accession>
<dbReference type="InterPro" id="IPR002902">
    <property type="entry name" value="GNK2"/>
</dbReference>
<comment type="caution">
    <text evidence="12">The sequence shown here is derived from an EMBL/GenBank/DDBJ whole genome shotgun (WGS) entry which is preliminary data.</text>
</comment>
<keyword evidence="5" id="KW-0965">Cell junction</keyword>
<name>A0A0K9P6U5_ZOSMR</name>
<evidence type="ECO:0000256" key="2">
    <source>
        <dbReference type="ARBA" id="ARBA00022581"/>
    </source>
</evidence>
<keyword evidence="9" id="KW-1133">Transmembrane helix</keyword>
<dbReference type="CDD" id="cd23509">
    <property type="entry name" value="Gnk2-like"/>
    <property type="match status" value="2"/>
</dbReference>
<comment type="subcellular location">
    <subcellularLocation>
        <location evidence="7">Cell junction</location>
        <location evidence="7">Plasmodesma</location>
    </subcellularLocation>
    <subcellularLocation>
        <location evidence="1">Cell membrane</location>
        <topology evidence="1">Single-pass type I membrane protein</topology>
    </subcellularLocation>
</comment>
<evidence type="ECO:0000256" key="5">
    <source>
        <dbReference type="ARBA" id="ARBA00022949"/>
    </source>
</evidence>